<dbReference type="InterPro" id="IPR032675">
    <property type="entry name" value="LRR_dom_sf"/>
</dbReference>
<dbReference type="Proteomes" id="UP000184105">
    <property type="component" value="Unassembled WGS sequence"/>
</dbReference>
<dbReference type="InterPro" id="IPR013780">
    <property type="entry name" value="Glyco_hydro_b"/>
</dbReference>
<dbReference type="PANTHER" id="PTHR45661">
    <property type="entry name" value="SURFACE ANTIGEN"/>
    <property type="match status" value="1"/>
</dbReference>
<evidence type="ECO:0000256" key="2">
    <source>
        <dbReference type="ARBA" id="ARBA00022729"/>
    </source>
</evidence>
<comment type="similarity">
    <text evidence="1">Belongs to the glycosyl hydrolase 66 family.</text>
</comment>
<name>A0AAX2F2N5_9BACT</name>
<dbReference type="InterPro" id="IPR013783">
    <property type="entry name" value="Ig-like_fold"/>
</dbReference>
<dbReference type="InterPro" id="IPR026906">
    <property type="entry name" value="LRR_5"/>
</dbReference>
<dbReference type="InterPro" id="IPR053139">
    <property type="entry name" value="Surface_bspA-like"/>
</dbReference>
<sequence>MRLKRFLILWVTLSSAVFSFADDFVYDNLKYATNSDNSVTLVDGKSANGDVIIPSDVRNKNKEYAVTAIEHNAFEGNNAITAVTIPSSVSTIGYSAFNSCKSLRRVMDASRVTEMQGFEYTDCTNLTSVTLSGALQKIGYRSFAGTALTRLVLPASMKEIGSSAFEDCHQLRNVQFNTGLQNIKDHAFKNSGLVSLELPNDIKEIGEWAFEGCASLKSVQIPSSVTNLGMGAFYYCTALESVVIPTTLTNFNDRTFNGCRNLSAVYYLGSSCPSLGQYTFADVSGTFGFYVKPSALPALQGIAFVSDKVKDSFPYQQSSKYTTFSRPFDVDFTSATGLKAYIAKESNGRTSVSLIPITTASAGTGLIIEAVPNTVYQLRMADKADHYDDNALRVSTGETISATTLKLREDITSRYAPVELTTDKVRYEPESIVRFTSKYLLPANAKVRYLHGNTVIKTDEIGGKQSWSWKVPAQDFTGYLAEIYVADGIAEQTLATIGIDVSTEWGRFPRYGFVSHYGSDKTIEQVKKEVDMLNRYHMTGIQFYDWQWQHHKPIPEGASQWKDVGLRDIFKSSIENYITKLHEVGSKCMFYDLLYGVTGNIVDGKPETPANLDGKDGISSDWGWIDLHANDKGGYDLHQVQYPLGSWPSIYVMNPGNQHWVNYLSEEIKKIYQHLKFDGYHIDQLGRQREAYYTNLQSKTENGQKVYTGGDRRDTHDFEGYYANFINRMKSDSKDKSLVMNAVSNFGGPNIVGTGNVEFGYNEMWGDDDYLWNYRKIIQDNRRNNRKNTFNTVFAAYLHCRNGNSGKFHTSSALFGNATIFALGGSRIELSGDHMLFTEYFPDNARKMSNELQKSIIHYYDFLVAYENYLRDGNAETSVNMTMDGVNVAAWDISEPDPTKEKAEYQTIGPKPYSVNTYSTTKGNVTAIQLLNYSNVSRDNFNIRDLKETMPEPNVLLNKKIVLDDATSVSRIWVASPDCFGGAPQEVVFTQNNGKVTFTLPSLEYWTMVVVEHGSKMDNSTAEVRNYILRGESFIEASNNTVPAGEAYLSFPANIGKTLQPSLPLISVITGITNVTNNGRDDYYTVSGVKVDKPMKGIYIHKGKKLISK</sequence>
<dbReference type="Gene3D" id="3.20.20.80">
    <property type="entry name" value="Glycosidases"/>
    <property type="match status" value="1"/>
</dbReference>
<evidence type="ECO:0000313" key="5">
    <source>
        <dbReference type="Proteomes" id="UP000184105"/>
    </source>
</evidence>
<dbReference type="CDD" id="cd14745">
    <property type="entry name" value="GH66"/>
    <property type="match status" value="1"/>
</dbReference>
<comment type="caution">
    <text evidence="4">The sequence shown here is derived from an EMBL/GenBank/DDBJ whole genome shotgun (WGS) entry which is preliminary data.</text>
</comment>
<evidence type="ECO:0000256" key="1">
    <source>
        <dbReference type="ARBA" id="ARBA00010837"/>
    </source>
</evidence>
<gene>
    <name evidence="4" type="ORF">SAMN05444364_1074</name>
</gene>
<dbReference type="Gene3D" id="3.80.10.10">
    <property type="entry name" value="Ribonuclease Inhibitor"/>
    <property type="match status" value="2"/>
</dbReference>
<dbReference type="Gene3D" id="2.60.40.1180">
    <property type="entry name" value="Golgi alpha-mannosidase II"/>
    <property type="match status" value="1"/>
</dbReference>
<organism evidence="4 5">
    <name type="scientific">Prevotella scopos JCM 17725</name>
    <dbReference type="NCBI Taxonomy" id="1236518"/>
    <lineage>
        <taxon>Bacteria</taxon>
        <taxon>Pseudomonadati</taxon>
        <taxon>Bacteroidota</taxon>
        <taxon>Bacteroidia</taxon>
        <taxon>Bacteroidales</taxon>
        <taxon>Prevotellaceae</taxon>
        <taxon>Prevotella</taxon>
    </lineage>
</organism>
<protein>
    <submittedName>
        <fullName evidence="4">Dextranase</fullName>
    </submittedName>
</protein>
<dbReference type="AlphaFoldDB" id="A0AAX2F2N5"/>
<feature type="signal peptide" evidence="3">
    <location>
        <begin position="1"/>
        <end position="21"/>
    </location>
</feature>
<evidence type="ECO:0000313" key="4">
    <source>
        <dbReference type="EMBL" id="SHF72741.1"/>
    </source>
</evidence>
<dbReference type="SUPFAM" id="SSF52058">
    <property type="entry name" value="L domain-like"/>
    <property type="match status" value="1"/>
</dbReference>
<dbReference type="RefSeq" id="WP_065367645.1">
    <property type="nucleotide sequence ID" value="NZ_CP016204.1"/>
</dbReference>
<dbReference type="Pfam" id="PF13199">
    <property type="entry name" value="Glyco_hydro_66"/>
    <property type="match status" value="1"/>
</dbReference>
<dbReference type="PANTHER" id="PTHR45661:SF3">
    <property type="entry name" value="IG-LIKE DOMAIN-CONTAINING PROTEIN"/>
    <property type="match status" value="1"/>
</dbReference>
<keyword evidence="5" id="KW-1185">Reference proteome</keyword>
<dbReference type="Pfam" id="PF13306">
    <property type="entry name" value="LRR_5"/>
    <property type="match status" value="1"/>
</dbReference>
<reference evidence="4 5" key="1">
    <citation type="submission" date="2016-11" db="EMBL/GenBank/DDBJ databases">
        <authorList>
            <person name="Varghese N."/>
            <person name="Submissions S."/>
        </authorList>
    </citation>
    <scope>NUCLEOTIDE SEQUENCE [LARGE SCALE GENOMIC DNA]</scope>
    <source>
        <strain evidence="4 5">DSM 22613</strain>
    </source>
</reference>
<dbReference type="EMBL" id="FQWA01000007">
    <property type="protein sequence ID" value="SHF72741.1"/>
    <property type="molecule type" value="Genomic_DNA"/>
</dbReference>
<dbReference type="Gene3D" id="2.60.40.10">
    <property type="entry name" value="Immunoglobulins"/>
    <property type="match status" value="1"/>
</dbReference>
<dbReference type="InterPro" id="IPR025092">
    <property type="entry name" value="Glyco_hydro_66"/>
</dbReference>
<keyword evidence="2 3" id="KW-0732">Signal</keyword>
<feature type="chain" id="PRO_5043342973" evidence="3">
    <location>
        <begin position="22"/>
        <end position="1109"/>
    </location>
</feature>
<evidence type="ECO:0000256" key="3">
    <source>
        <dbReference type="SAM" id="SignalP"/>
    </source>
</evidence>
<proteinExistence type="inferred from homology"/>
<accession>A0AAX2F2N5</accession>